<organism evidence="4 5">
    <name type="scientific">Pelotomaculum propionicicum</name>
    <dbReference type="NCBI Taxonomy" id="258475"/>
    <lineage>
        <taxon>Bacteria</taxon>
        <taxon>Bacillati</taxon>
        <taxon>Bacillota</taxon>
        <taxon>Clostridia</taxon>
        <taxon>Eubacteriales</taxon>
        <taxon>Desulfotomaculaceae</taxon>
        <taxon>Pelotomaculum</taxon>
    </lineage>
</organism>
<protein>
    <recommendedName>
        <fullName evidence="2">Anti-sigma-W factor RsiW</fullName>
    </recommendedName>
</protein>
<feature type="domain" description="Putative zinc-finger" evidence="3">
    <location>
        <begin position="5"/>
        <end position="35"/>
    </location>
</feature>
<dbReference type="Gene3D" id="1.10.10.1320">
    <property type="entry name" value="Anti-sigma factor, zinc-finger domain"/>
    <property type="match status" value="1"/>
</dbReference>
<dbReference type="Proteomes" id="UP000297597">
    <property type="component" value="Unassembled WGS sequence"/>
</dbReference>
<dbReference type="EMBL" id="QFFZ01000002">
    <property type="protein sequence ID" value="TEB13501.1"/>
    <property type="molecule type" value="Genomic_DNA"/>
</dbReference>
<comment type="similarity">
    <text evidence="1">Belongs to the zinc-associated anti-sigma factor (ZAS) superfamily. Anti-sigma-W factor family.</text>
</comment>
<evidence type="ECO:0000256" key="2">
    <source>
        <dbReference type="ARBA" id="ARBA00024438"/>
    </source>
</evidence>
<gene>
    <name evidence="4" type="ORF">Pmgp_00395</name>
</gene>
<evidence type="ECO:0000313" key="4">
    <source>
        <dbReference type="EMBL" id="TEB13501.1"/>
    </source>
</evidence>
<dbReference type="Pfam" id="PF13490">
    <property type="entry name" value="zf-HC2"/>
    <property type="match status" value="1"/>
</dbReference>
<sequence length="148" mass="16634">MNCSQESLQAFLDNELEEGMAEKLKKHLSGCRACRQELSRLKLLWLELAQPDEIDLPPELPYLRQQVISAARHSFAKQGKEKIGFWDSQKLALSPMKFALAYLPGAGLVKEAVKTTSVELPELMLNSLTRAGRLLKQRVSGKKGQSRK</sequence>
<evidence type="ECO:0000259" key="3">
    <source>
        <dbReference type="Pfam" id="PF13490"/>
    </source>
</evidence>
<dbReference type="InterPro" id="IPR041916">
    <property type="entry name" value="Anti_sigma_zinc_sf"/>
</dbReference>
<dbReference type="InterPro" id="IPR027383">
    <property type="entry name" value="Znf_put"/>
</dbReference>
<evidence type="ECO:0000313" key="5">
    <source>
        <dbReference type="Proteomes" id="UP000297597"/>
    </source>
</evidence>
<evidence type="ECO:0000256" key="1">
    <source>
        <dbReference type="ARBA" id="ARBA00024353"/>
    </source>
</evidence>
<reference evidence="4 5" key="1">
    <citation type="journal article" date="2018" name="Environ. Microbiol.">
        <title>Novel energy conservation strategies and behaviour of Pelotomaculum schinkii driving syntrophic propionate catabolism.</title>
        <authorList>
            <person name="Hidalgo-Ahumada C.A.P."/>
            <person name="Nobu M.K."/>
            <person name="Narihiro T."/>
            <person name="Tamaki H."/>
            <person name="Liu W.T."/>
            <person name="Kamagata Y."/>
            <person name="Stams A.J.M."/>
            <person name="Imachi H."/>
            <person name="Sousa D.Z."/>
        </authorList>
    </citation>
    <scope>NUCLEOTIDE SEQUENCE [LARGE SCALE GENOMIC DNA]</scope>
    <source>
        <strain evidence="4 5">MGP</strain>
    </source>
</reference>
<dbReference type="AlphaFoldDB" id="A0A4Y7RX58"/>
<keyword evidence="5" id="KW-1185">Reference proteome</keyword>
<proteinExistence type="inferred from homology"/>
<comment type="caution">
    <text evidence="4">The sequence shown here is derived from an EMBL/GenBank/DDBJ whole genome shotgun (WGS) entry which is preliminary data.</text>
</comment>
<dbReference type="RefSeq" id="WP_192902735.1">
    <property type="nucleotide sequence ID" value="NZ_QFFZ01000002.1"/>
</dbReference>
<name>A0A4Y7RX58_9FIRM</name>
<accession>A0A4Y7RX58</accession>